<comment type="caution">
    <text evidence="1">The sequence shown here is derived from an EMBL/GenBank/DDBJ whole genome shotgun (WGS) entry which is preliminary data.</text>
</comment>
<keyword evidence="2" id="KW-1185">Reference proteome</keyword>
<reference evidence="2" key="1">
    <citation type="journal article" date="2023" name="G3 (Bethesda)">
        <title>Genome assembly and association tests identify interacting loci associated with vigor, precocity, and sex in interspecific pistachio rootstocks.</title>
        <authorList>
            <person name="Palmer W."/>
            <person name="Jacygrad E."/>
            <person name="Sagayaradj S."/>
            <person name="Cavanaugh K."/>
            <person name="Han R."/>
            <person name="Bertier L."/>
            <person name="Beede B."/>
            <person name="Kafkas S."/>
            <person name="Golino D."/>
            <person name="Preece J."/>
            <person name="Michelmore R."/>
        </authorList>
    </citation>
    <scope>NUCLEOTIDE SEQUENCE [LARGE SCALE GENOMIC DNA]</scope>
</reference>
<evidence type="ECO:0000313" key="2">
    <source>
        <dbReference type="Proteomes" id="UP001163603"/>
    </source>
</evidence>
<sequence length="259" mass="29781">MTLIKLTTFVVQGVRSIRASYIIYPGNEIPKWFNFQSNGYCIELPQGSLNNIIGFSLCTIFEFQDYGCDDLIVRYELRVQTDVGDNTYRWDSFPEEYCWAWNKGSGPNYIESDHVWLGFRFCNFQTNSKAMIIFQVRNHDLTKSCKIKKCGVHFFSQQSALKAVEESRSRRFFIYDDEEKQEESISKTLKFQNFINGESSSRCGVPPVNVKEVEELNPIRNESSSFALFDLNELPQDSYGPTMAVICTTTQSRTNNAGA</sequence>
<name>A0ACC0Y5Y9_9ROSI</name>
<protein>
    <submittedName>
        <fullName evidence="1">Uncharacterized protein</fullName>
    </submittedName>
</protein>
<organism evidence="1 2">
    <name type="scientific">Pistacia integerrima</name>
    <dbReference type="NCBI Taxonomy" id="434235"/>
    <lineage>
        <taxon>Eukaryota</taxon>
        <taxon>Viridiplantae</taxon>
        <taxon>Streptophyta</taxon>
        <taxon>Embryophyta</taxon>
        <taxon>Tracheophyta</taxon>
        <taxon>Spermatophyta</taxon>
        <taxon>Magnoliopsida</taxon>
        <taxon>eudicotyledons</taxon>
        <taxon>Gunneridae</taxon>
        <taxon>Pentapetalae</taxon>
        <taxon>rosids</taxon>
        <taxon>malvids</taxon>
        <taxon>Sapindales</taxon>
        <taxon>Anacardiaceae</taxon>
        <taxon>Pistacia</taxon>
    </lineage>
</organism>
<gene>
    <name evidence="1" type="ORF">Pint_14427</name>
</gene>
<dbReference type="Proteomes" id="UP001163603">
    <property type="component" value="Chromosome 8"/>
</dbReference>
<accession>A0ACC0Y5Y9</accession>
<dbReference type="EMBL" id="CM047743">
    <property type="protein sequence ID" value="KAJ0030690.1"/>
    <property type="molecule type" value="Genomic_DNA"/>
</dbReference>
<evidence type="ECO:0000313" key="1">
    <source>
        <dbReference type="EMBL" id="KAJ0030690.1"/>
    </source>
</evidence>
<proteinExistence type="predicted"/>